<evidence type="ECO:0000256" key="1">
    <source>
        <dbReference type="SAM" id="MobiDB-lite"/>
    </source>
</evidence>
<feature type="region of interest" description="Disordered" evidence="1">
    <location>
        <begin position="1"/>
        <end position="23"/>
    </location>
</feature>
<gene>
    <name evidence="2" type="ORF">LCGC14_2948700</name>
</gene>
<dbReference type="EMBL" id="LAZR01059349">
    <property type="protein sequence ID" value="KKK67976.1"/>
    <property type="molecule type" value="Genomic_DNA"/>
</dbReference>
<comment type="caution">
    <text evidence="2">The sequence shown here is derived from an EMBL/GenBank/DDBJ whole genome shotgun (WGS) entry which is preliminary data.</text>
</comment>
<reference evidence="2" key="1">
    <citation type="journal article" date="2015" name="Nature">
        <title>Complex archaea that bridge the gap between prokaryotes and eukaryotes.</title>
        <authorList>
            <person name="Spang A."/>
            <person name="Saw J.H."/>
            <person name="Jorgensen S.L."/>
            <person name="Zaremba-Niedzwiedzka K."/>
            <person name="Martijn J."/>
            <person name="Lind A.E."/>
            <person name="van Eijk R."/>
            <person name="Schleper C."/>
            <person name="Guy L."/>
            <person name="Ettema T.J."/>
        </authorList>
    </citation>
    <scope>NUCLEOTIDE SEQUENCE</scope>
</reference>
<name>A0A0F9A736_9ZZZZ</name>
<protein>
    <submittedName>
        <fullName evidence="2">Uncharacterized protein</fullName>
    </submittedName>
</protein>
<dbReference type="AlphaFoldDB" id="A0A0F9A736"/>
<feature type="compositionally biased region" description="Polar residues" evidence="1">
    <location>
        <begin position="1"/>
        <end position="10"/>
    </location>
</feature>
<evidence type="ECO:0000313" key="2">
    <source>
        <dbReference type="EMBL" id="KKK67976.1"/>
    </source>
</evidence>
<organism evidence="2">
    <name type="scientific">marine sediment metagenome</name>
    <dbReference type="NCBI Taxonomy" id="412755"/>
    <lineage>
        <taxon>unclassified sequences</taxon>
        <taxon>metagenomes</taxon>
        <taxon>ecological metagenomes</taxon>
    </lineage>
</organism>
<sequence length="93" mass="10505">MAKDNGSPNTRIEAAKCPPSPSGKHHWMIPMIGLHPVGLCKYCGEDRTFHNNKAEIWDYGERHKQAYRVEVGDSSKAQATESLQSYYPESKKL</sequence>
<proteinExistence type="predicted"/>
<accession>A0A0F9A736</accession>